<gene>
    <name evidence="9" type="ORF">D3P96_06505</name>
</gene>
<dbReference type="InterPro" id="IPR029041">
    <property type="entry name" value="FAD-linked_oxidoreductase-like"/>
</dbReference>
<comment type="caution">
    <text evidence="9">The sequence shown here is derived from an EMBL/GenBank/DDBJ whole genome shotgun (WGS) entry which is preliminary data.</text>
</comment>
<protein>
    <recommendedName>
        <fullName evidence="8">Methylenetetrahydrofolate reductase</fullName>
    </recommendedName>
</protein>
<evidence type="ECO:0000256" key="2">
    <source>
        <dbReference type="ARBA" id="ARBA00004777"/>
    </source>
</evidence>
<organism evidence="9 10">
    <name type="scientific">Weissella viridescens</name>
    <name type="common">Lactobacillus viridescens</name>
    <dbReference type="NCBI Taxonomy" id="1629"/>
    <lineage>
        <taxon>Bacteria</taxon>
        <taxon>Bacillati</taxon>
        <taxon>Bacillota</taxon>
        <taxon>Bacilli</taxon>
        <taxon>Lactobacillales</taxon>
        <taxon>Lactobacillaceae</taxon>
        <taxon>Weissella</taxon>
    </lineage>
</organism>
<name>A0A3P2R9V8_WEIVI</name>
<dbReference type="EMBL" id="RHGY01000007">
    <property type="protein sequence ID" value="RRG17599.1"/>
    <property type="molecule type" value="Genomic_DNA"/>
</dbReference>
<proteinExistence type="inferred from homology"/>
<keyword evidence="6 8" id="KW-0560">Oxidoreductase</keyword>
<keyword evidence="5 8" id="KW-0274">FAD</keyword>
<evidence type="ECO:0000256" key="3">
    <source>
        <dbReference type="ARBA" id="ARBA00006743"/>
    </source>
</evidence>
<evidence type="ECO:0000313" key="9">
    <source>
        <dbReference type="EMBL" id="RRG17599.1"/>
    </source>
</evidence>
<dbReference type="GO" id="GO:0106312">
    <property type="term" value="F:methylenetetrahydrofolate reductase (NADH) activity"/>
    <property type="evidence" value="ECO:0007669"/>
    <property type="project" value="UniProtKB-EC"/>
</dbReference>
<dbReference type="PANTHER" id="PTHR45754">
    <property type="entry name" value="METHYLENETETRAHYDROFOLATE REDUCTASE"/>
    <property type="match status" value="1"/>
</dbReference>
<comment type="cofactor">
    <cofactor evidence="1 8">
        <name>FAD</name>
        <dbReference type="ChEBI" id="CHEBI:57692"/>
    </cofactor>
</comment>
<dbReference type="GO" id="GO:0009086">
    <property type="term" value="P:methionine biosynthetic process"/>
    <property type="evidence" value="ECO:0007669"/>
    <property type="project" value="TreeGrafter"/>
</dbReference>
<accession>A0A3P2R9V8</accession>
<reference evidence="9 10" key="1">
    <citation type="submission" date="2018-10" db="EMBL/GenBank/DDBJ databases">
        <title>Draft genome sequence of Weissella viridescens UCO-SMC3.</title>
        <authorList>
            <person name="Garcia-Cancino A."/>
            <person name="Espinoza-Monje M."/>
            <person name="Albarracin L."/>
            <person name="Garcia-Castillo V."/>
            <person name="Campos-Martin J."/>
            <person name="Nakano Y."/>
            <person name="Guitierrez-Zamorano C."/>
            <person name="Ikeda-Ohtsubo W."/>
            <person name="Morita H."/>
            <person name="Kitazawa H."/>
            <person name="Villena J."/>
        </authorList>
    </citation>
    <scope>NUCLEOTIDE SEQUENCE [LARGE SCALE GENOMIC DNA]</scope>
    <source>
        <strain evidence="9 10">UCO-SMC3</strain>
    </source>
</reference>
<dbReference type="InterPro" id="IPR003171">
    <property type="entry name" value="Mehydrof_redctse-like"/>
</dbReference>
<evidence type="ECO:0000256" key="1">
    <source>
        <dbReference type="ARBA" id="ARBA00001974"/>
    </source>
</evidence>
<evidence type="ECO:0000256" key="5">
    <source>
        <dbReference type="ARBA" id="ARBA00022827"/>
    </source>
</evidence>
<evidence type="ECO:0000256" key="6">
    <source>
        <dbReference type="ARBA" id="ARBA00023002"/>
    </source>
</evidence>
<dbReference type="RefSeq" id="WP_124943558.1">
    <property type="nucleotide sequence ID" value="NZ_RHGY01000007.1"/>
</dbReference>
<dbReference type="PANTHER" id="PTHR45754:SF3">
    <property type="entry name" value="METHYLENETETRAHYDROFOLATE REDUCTASE (NADPH)"/>
    <property type="match status" value="1"/>
</dbReference>
<evidence type="ECO:0000256" key="7">
    <source>
        <dbReference type="ARBA" id="ARBA00048628"/>
    </source>
</evidence>
<dbReference type="GO" id="GO:0071949">
    <property type="term" value="F:FAD binding"/>
    <property type="evidence" value="ECO:0007669"/>
    <property type="project" value="TreeGrafter"/>
</dbReference>
<evidence type="ECO:0000256" key="8">
    <source>
        <dbReference type="RuleBase" id="RU003862"/>
    </source>
</evidence>
<dbReference type="SUPFAM" id="SSF51730">
    <property type="entry name" value="FAD-linked oxidoreductase"/>
    <property type="match status" value="1"/>
</dbReference>
<dbReference type="Proteomes" id="UP000275836">
    <property type="component" value="Unassembled WGS sequence"/>
</dbReference>
<dbReference type="UniPathway" id="UPA00193"/>
<dbReference type="AlphaFoldDB" id="A0A3P2R9V8"/>
<keyword evidence="4 8" id="KW-0285">Flavoprotein</keyword>
<evidence type="ECO:0000313" key="10">
    <source>
        <dbReference type="Proteomes" id="UP000275836"/>
    </source>
</evidence>
<comment type="catalytic activity">
    <reaction evidence="7">
        <text>(6S)-5-methyl-5,6,7,8-tetrahydrofolate + NAD(+) = (6R)-5,10-methylene-5,6,7,8-tetrahydrofolate + NADH + H(+)</text>
        <dbReference type="Rhea" id="RHEA:19821"/>
        <dbReference type="ChEBI" id="CHEBI:15378"/>
        <dbReference type="ChEBI" id="CHEBI:15636"/>
        <dbReference type="ChEBI" id="CHEBI:18608"/>
        <dbReference type="ChEBI" id="CHEBI:57540"/>
        <dbReference type="ChEBI" id="CHEBI:57945"/>
        <dbReference type="EC" id="1.5.1.54"/>
    </reaction>
    <physiologicalReaction direction="right-to-left" evidence="7">
        <dbReference type="Rhea" id="RHEA:19823"/>
    </physiologicalReaction>
</comment>
<comment type="similarity">
    <text evidence="3 8">Belongs to the methylenetetrahydrofolate reductase family.</text>
</comment>
<dbReference type="GO" id="GO:0005829">
    <property type="term" value="C:cytosol"/>
    <property type="evidence" value="ECO:0007669"/>
    <property type="project" value="TreeGrafter"/>
</dbReference>
<dbReference type="Pfam" id="PF02219">
    <property type="entry name" value="MTHFR"/>
    <property type="match status" value="1"/>
</dbReference>
<comment type="pathway">
    <text evidence="2 8">One-carbon metabolism; tetrahydrofolate interconversion.</text>
</comment>
<sequence length="280" mass="30907">MNYSLEISTPTTVAEQQNLIKQIQKLPADHIEFIAITLGAGGSLEEATPVLRFIQLLQAAVGIPIVPHITGSHQTLAQVETMLQQLVNMNITTVLAVRGDGYPNAFEHGDDLIRFIKATTDLEVFGAAYPEGHPDDANVNQTVQTVARKQLAGARALMTQVVMDNHQLYRFEQALEAAQVSMPLIIGVMPYLQRERVESMIRLTHVTPSPEVKTWLAAEARNDFRATGTALTHLQIEDLQQHGFSHIHIFCQNDIASVAEILDCQPGDILSFSPDETSEH</sequence>
<evidence type="ECO:0000256" key="4">
    <source>
        <dbReference type="ARBA" id="ARBA00022630"/>
    </source>
</evidence>
<dbReference type="OrthoDB" id="9812555at2"/>
<dbReference type="GO" id="GO:0035999">
    <property type="term" value="P:tetrahydrofolate interconversion"/>
    <property type="evidence" value="ECO:0007669"/>
    <property type="project" value="UniProtKB-UniPathway"/>
</dbReference>
<dbReference type="Gene3D" id="3.20.20.220">
    <property type="match status" value="1"/>
</dbReference>